<sequence length="299" mass="32935">MPIIPINALAGQRAALQAPVGSRLEVFRERVIEPLSDFWKPFLHRMPPTDPGVDPALAIARAWGFYSPEDDIEAGLEALRVFEREGTWPACVAAIEKALQTLDPAAHGIELEPVRFTLLLGSLRILRLEYGAYTGAQQPGFALVMGWPNPVGSPRLPVAAAHELNHIVRFKYEPWTPQTTVGQYMVAEGLAEAFGVEVVGDASLVGPYSAALTPEQIEAVKPRFQEALETTGFDTLRGYIFGDWAAEQFGYPKQGMPDYAGYTLGYQVVRAYLKRTGRTAAEATYTSWREIVQESGYFG</sequence>
<dbReference type="STRING" id="526227.Mesil_2664"/>
<reference evidence="2 3" key="1">
    <citation type="journal article" date="2010" name="Stand. Genomic Sci.">
        <title>Complete genome sequence of Meiothermus silvanus type strain (VI-R2).</title>
        <authorList>
            <person name="Sikorski J."/>
            <person name="Tindall B.J."/>
            <person name="Lowry S."/>
            <person name="Lucas S."/>
            <person name="Nolan M."/>
            <person name="Copeland A."/>
            <person name="Glavina Del Rio T."/>
            <person name="Tice H."/>
            <person name="Cheng J.F."/>
            <person name="Han C."/>
            <person name="Pitluck S."/>
            <person name="Liolios K."/>
            <person name="Ivanova N."/>
            <person name="Mavromatis K."/>
            <person name="Mikhailova N."/>
            <person name="Pati A."/>
            <person name="Goodwin L."/>
            <person name="Chen A."/>
            <person name="Palaniappan K."/>
            <person name="Land M."/>
            <person name="Hauser L."/>
            <person name="Chang Y.J."/>
            <person name="Jeffries C.D."/>
            <person name="Rohde M."/>
            <person name="Goker M."/>
            <person name="Woyke T."/>
            <person name="Bristow J."/>
            <person name="Eisen J.A."/>
            <person name="Markowitz V."/>
            <person name="Hugenholtz P."/>
            <person name="Kyrpides N.C."/>
            <person name="Klenk H.P."/>
            <person name="Lapidus A."/>
        </authorList>
    </citation>
    <scope>NUCLEOTIDE SEQUENCE [LARGE SCALE GENOMIC DNA]</scope>
    <source>
        <strain evidence="3">ATCC 700542 / DSM 9946 / VI-R2</strain>
    </source>
</reference>
<name>D7BBQ0_ALLS1</name>
<proteinExistence type="predicted"/>
<dbReference type="InterPro" id="IPR018728">
    <property type="entry name" value="DUF2268"/>
</dbReference>
<dbReference type="eggNOG" id="COG5504">
    <property type="taxonomic scope" value="Bacteria"/>
</dbReference>
<feature type="domain" description="DUF2268" evidence="1">
    <location>
        <begin position="124"/>
        <end position="292"/>
    </location>
</feature>
<dbReference type="AlphaFoldDB" id="D7BBQ0"/>
<dbReference type="Pfam" id="PF10026">
    <property type="entry name" value="DUF2268"/>
    <property type="match status" value="1"/>
</dbReference>
<dbReference type="EMBL" id="CP002042">
    <property type="protein sequence ID" value="ADH64512.1"/>
    <property type="molecule type" value="Genomic_DNA"/>
</dbReference>
<evidence type="ECO:0000259" key="1">
    <source>
        <dbReference type="Pfam" id="PF10026"/>
    </source>
</evidence>
<keyword evidence="3" id="KW-1185">Reference proteome</keyword>
<protein>
    <recommendedName>
        <fullName evidence="1">DUF2268 domain-containing protein</fullName>
    </recommendedName>
</protein>
<dbReference type="KEGG" id="msv:Mesil_2664"/>
<dbReference type="Proteomes" id="UP000001916">
    <property type="component" value="Chromosome"/>
</dbReference>
<dbReference type="RefSeq" id="WP_013159051.1">
    <property type="nucleotide sequence ID" value="NC_014212.1"/>
</dbReference>
<gene>
    <name evidence="2" type="ordered locus">Mesil_2664</name>
</gene>
<organism evidence="2 3">
    <name type="scientific">Allomeiothermus silvanus (strain ATCC 700542 / DSM 9946 / NBRC 106475 / NCIMB 13440 / VI-R2)</name>
    <name type="common">Thermus silvanus</name>
    <dbReference type="NCBI Taxonomy" id="526227"/>
    <lineage>
        <taxon>Bacteria</taxon>
        <taxon>Thermotogati</taxon>
        <taxon>Deinococcota</taxon>
        <taxon>Deinococci</taxon>
        <taxon>Thermales</taxon>
        <taxon>Thermaceae</taxon>
        <taxon>Allomeiothermus</taxon>
    </lineage>
</organism>
<accession>D7BBQ0</accession>
<dbReference type="OrthoDB" id="69012at2"/>
<evidence type="ECO:0000313" key="3">
    <source>
        <dbReference type="Proteomes" id="UP000001916"/>
    </source>
</evidence>
<evidence type="ECO:0000313" key="2">
    <source>
        <dbReference type="EMBL" id="ADH64512.1"/>
    </source>
</evidence>
<dbReference type="HOGENOM" id="CLU_078234_0_0_0"/>